<dbReference type="GO" id="GO:0008270">
    <property type="term" value="F:zinc ion binding"/>
    <property type="evidence" value="ECO:0007669"/>
    <property type="project" value="UniProtKB-KW"/>
</dbReference>
<feature type="chain" id="PRO_5008146316" evidence="6">
    <location>
        <begin position="23"/>
        <end position="245"/>
    </location>
</feature>
<evidence type="ECO:0000256" key="6">
    <source>
        <dbReference type="SAM" id="SignalP"/>
    </source>
</evidence>
<dbReference type="Proteomes" id="UP000050741">
    <property type="component" value="Unassembled WGS sequence"/>
</dbReference>
<dbReference type="GO" id="GO:0016567">
    <property type="term" value="P:protein ubiquitination"/>
    <property type="evidence" value="ECO:0007669"/>
    <property type="project" value="TreeGrafter"/>
</dbReference>
<evidence type="ECO:0000256" key="1">
    <source>
        <dbReference type="ARBA" id="ARBA00022723"/>
    </source>
</evidence>
<evidence type="ECO:0000313" key="9">
    <source>
        <dbReference type="WBParaSite" id="GPLIN_000167300"/>
    </source>
</evidence>
<dbReference type="AlphaFoldDB" id="A0A183BM38"/>
<dbReference type="InterPro" id="IPR013083">
    <property type="entry name" value="Znf_RING/FYVE/PHD"/>
</dbReference>
<sequence>MNFLPFCLSFIIFFNEIGLGYSGNLFNIGGNSGSHTLQDPIHNQDQEAEQNSNTVDELIDDLHQMRINEAAAQSSSHALDHQQTILDPNIANHSTPPNLDNPEMPQNTASDSTSLGSTSSNHNNNNCTLAECPICLESLSAEADVKELRSCRHRFHRECVDRWLVQILNTTCPVCRNQVDRDDLPPDGHRRLLLLNVAPDTNVGFYLIDNEGNDVDTGLHILMTSIQSLDGDPTGVSMIKEDNIK</sequence>
<reference evidence="9" key="2">
    <citation type="submission" date="2016-06" db="UniProtKB">
        <authorList>
            <consortium name="WormBaseParasite"/>
        </authorList>
    </citation>
    <scope>IDENTIFICATION</scope>
</reference>
<proteinExistence type="predicted"/>
<name>A0A183BM38_GLOPA</name>
<keyword evidence="3" id="KW-0862">Zinc</keyword>
<evidence type="ECO:0000259" key="7">
    <source>
        <dbReference type="PROSITE" id="PS50089"/>
    </source>
</evidence>
<evidence type="ECO:0000313" key="8">
    <source>
        <dbReference type="Proteomes" id="UP000050741"/>
    </source>
</evidence>
<evidence type="ECO:0000256" key="5">
    <source>
        <dbReference type="SAM" id="MobiDB-lite"/>
    </source>
</evidence>
<dbReference type="PROSITE" id="PS50089">
    <property type="entry name" value="ZF_RING_2"/>
    <property type="match status" value="1"/>
</dbReference>
<dbReference type="GO" id="GO:0061630">
    <property type="term" value="F:ubiquitin protein ligase activity"/>
    <property type="evidence" value="ECO:0007669"/>
    <property type="project" value="TreeGrafter"/>
</dbReference>
<dbReference type="InterPro" id="IPR001841">
    <property type="entry name" value="Znf_RING"/>
</dbReference>
<feature type="region of interest" description="Disordered" evidence="5">
    <location>
        <begin position="88"/>
        <end position="121"/>
    </location>
</feature>
<dbReference type="Gene3D" id="3.30.40.10">
    <property type="entry name" value="Zinc/RING finger domain, C3HC4 (zinc finger)"/>
    <property type="match status" value="1"/>
</dbReference>
<feature type="compositionally biased region" description="Polar residues" evidence="5">
    <location>
        <begin position="88"/>
        <end position="98"/>
    </location>
</feature>
<dbReference type="Pfam" id="PF13639">
    <property type="entry name" value="zf-RING_2"/>
    <property type="match status" value="1"/>
</dbReference>
<keyword evidence="8" id="KW-1185">Reference proteome</keyword>
<keyword evidence="6" id="KW-0732">Signal</keyword>
<accession>A0A183BM38</accession>
<feature type="domain" description="RING-type" evidence="7">
    <location>
        <begin position="132"/>
        <end position="176"/>
    </location>
</feature>
<evidence type="ECO:0000256" key="4">
    <source>
        <dbReference type="PROSITE-ProRule" id="PRU00175"/>
    </source>
</evidence>
<feature type="signal peptide" evidence="6">
    <location>
        <begin position="1"/>
        <end position="22"/>
    </location>
</feature>
<keyword evidence="2 4" id="KW-0863">Zinc-finger</keyword>
<protein>
    <submittedName>
        <fullName evidence="9">RING-type domain-containing protein</fullName>
    </submittedName>
</protein>
<organism evidence="8 9">
    <name type="scientific">Globodera pallida</name>
    <name type="common">Potato cyst nematode worm</name>
    <name type="synonym">Heterodera pallida</name>
    <dbReference type="NCBI Taxonomy" id="36090"/>
    <lineage>
        <taxon>Eukaryota</taxon>
        <taxon>Metazoa</taxon>
        <taxon>Ecdysozoa</taxon>
        <taxon>Nematoda</taxon>
        <taxon>Chromadorea</taxon>
        <taxon>Rhabditida</taxon>
        <taxon>Tylenchina</taxon>
        <taxon>Tylenchomorpha</taxon>
        <taxon>Tylenchoidea</taxon>
        <taxon>Heteroderidae</taxon>
        <taxon>Heteroderinae</taxon>
        <taxon>Globodera</taxon>
    </lineage>
</organism>
<evidence type="ECO:0000256" key="2">
    <source>
        <dbReference type="ARBA" id="ARBA00022771"/>
    </source>
</evidence>
<dbReference type="PANTHER" id="PTHR45969:SF69">
    <property type="entry name" value="FINGER DOMAIN PROTEIN, PUTATIVE (AFU_ORTHOLOGUE AFUA_3G12190)-RELATED"/>
    <property type="match status" value="1"/>
</dbReference>
<feature type="compositionally biased region" description="Low complexity" evidence="5">
    <location>
        <begin position="108"/>
        <end position="121"/>
    </location>
</feature>
<evidence type="ECO:0000256" key="3">
    <source>
        <dbReference type="ARBA" id="ARBA00022833"/>
    </source>
</evidence>
<keyword evidence="1" id="KW-0479">Metal-binding</keyword>
<dbReference type="CDD" id="cd16454">
    <property type="entry name" value="RING-H2_PA-TM-RING"/>
    <property type="match status" value="1"/>
</dbReference>
<dbReference type="SUPFAM" id="SSF57850">
    <property type="entry name" value="RING/U-box"/>
    <property type="match status" value="1"/>
</dbReference>
<dbReference type="WBParaSite" id="GPLIN_000167300">
    <property type="protein sequence ID" value="GPLIN_000167300"/>
    <property type="gene ID" value="GPLIN_000167300"/>
</dbReference>
<reference evidence="8" key="1">
    <citation type="submission" date="2014-05" db="EMBL/GenBank/DDBJ databases">
        <title>The genome and life-stage specific transcriptomes of Globodera pallida elucidate key aspects of plant parasitism by a cyst nematode.</title>
        <authorList>
            <person name="Cotton J.A."/>
            <person name="Lilley C.J."/>
            <person name="Jones L.M."/>
            <person name="Kikuchi T."/>
            <person name="Reid A.J."/>
            <person name="Thorpe P."/>
            <person name="Tsai I.J."/>
            <person name="Beasley H."/>
            <person name="Blok V."/>
            <person name="Cock P.J.A."/>
            <person name="Van den Akker S.E."/>
            <person name="Holroyd N."/>
            <person name="Hunt M."/>
            <person name="Mantelin S."/>
            <person name="Naghra H."/>
            <person name="Pain A."/>
            <person name="Palomares-Rius J.E."/>
            <person name="Zarowiecki M."/>
            <person name="Berriman M."/>
            <person name="Jones J.T."/>
            <person name="Urwin P.E."/>
        </authorList>
    </citation>
    <scope>NUCLEOTIDE SEQUENCE [LARGE SCALE GENOMIC DNA]</scope>
    <source>
        <strain evidence="8">Lindley</strain>
    </source>
</reference>
<dbReference type="SMART" id="SM00184">
    <property type="entry name" value="RING"/>
    <property type="match status" value="1"/>
</dbReference>
<dbReference type="PANTHER" id="PTHR45969">
    <property type="entry name" value="RING ZINC FINGER PROTEIN-RELATED"/>
    <property type="match status" value="1"/>
</dbReference>